<dbReference type="EMBL" id="JACMYC010000020">
    <property type="protein sequence ID" value="MBC2962378.1"/>
    <property type="molecule type" value="Genomic_DNA"/>
</dbReference>
<name>A0ABR6UDZ4_9ACTN</name>
<protein>
    <submittedName>
        <fullName evidence="1">M15 family metallopeptidase</fullName>
    </submittedName>
</protein>
<dbReference type="Proteomes" id="UP000604001">
    <property type="component" value="Unassembled WGS sequence"/>
</dbReference>
<gene>
    <name evidence="1" type="ORF">H7344_18980</name>
</gene>
<dbReference type="RefSeq" id="WP_186347551.1">
    <property type="nucleotide sequence ID" value="NZ_BMMR01000002.1"/>
</dbReference>
<reference evidence="1 2" key="1">
    <citation type="submission" date="2020-08" db="EMBL/GenBank/DDBJ databases">
        <title>novel species in genus Nocardioides.</title>
        <authorList>
            <person name="Zhang G."/>
        </authorList>
    </citation>
    <scope>NUCLEOTIDE SEQUENCE [LARGE SCALE GENOMIC DNA]</scope>
    <source>
        <strain evidence="1 2">SC8A-24</strain>
    </source>
</reference>
<keyword evidence="2" id="KW-1185">Reference proteome</keyword>
<dbReference type="InterPro" id="IPR006311">
    <property type="entry name" value="TAT_signal"/>
</dbReference>
<organism evidence="1 2">
    <name type="scientific">Nocardioides deserti</name>
    <dbReference type="NCBI Taxonomy" id="1588644"/>
    <lineage>
        <taxon>Bacteria</taxon>
        <taxon>Bacillati</taxon>
        <taxon>Actinomycetota</taxon>
        <taxon>Actinomycetes</taxon>
        <taxon>Propionibacteriales</taxon>
        <taxon>Nocardioidaceae</taxon>
        <taxon>Nocardioides</taxon>
    </lineage>
</organism>
<proteinExistence type="predicted"/>
<sequence>MDASSLTFARRSVLAAVAGTASVSALSSFSPAGAVGRRRLERDIQAARDRILVGRRSLNGWEMERGVGIGGQLWERPLTGTGGTFGIRSGDVEVVLIRVVRRFHYEVAELAPASVVGFLSHRTVGRGHDGNHASGTAVDVLPTCYPLGARGGFFPDQVATIRDILAECRGLVAWGGDFAVPVESHFEIAAAPEDGRLGMLASQFRAWDETPGRTPGVAV</sequence>
<evidence type="ECO:0000313" key="1">
    <source>
        <dbReference type="EMBL" id="MBC2962378.1"/>
    </source>
</evidence>
<comment type="caution">
    <text evidence="1">The sequence shown here is derived from an EMBL/GenBank/DDBJ whole genome shotgun (WGS) entry which is preliminary data.</text>
</comment>
<dbReference type="PROSITE" id="PS51318">
    <property type="entry name" value="TAT"/>
    <property type="match status" value="1"/>
</dbReference>
<accession>A0ABR6UDZ4</accession>
<evidence type="ECO:0000313" key="2">
    <source>
        <dbReference type="Proteomes" id="UP000604001"/>
    </source>
</evidence>